<dbReference type="InterPro" id="IPR017853">
    <property type="entry name" value="GH"/>
</dbReference>
<dbReference type="InterPro" id="IPR032311">
    <property type="entry name" value="DUF4982"/>
</dbReference>
<dbReference type="Pfam" id="PF02836">
    <property type="entry name" value="Glyco_hydro_2_C"/>
    <property type="match status" value="1"/>
</dbReference>
<evidence type="ECO:0000313" key="10">
    <source>
        <dbReference type="Proteomes" id="UP000612329"/>
    </source>
</evidence>
<dbReference type="PROSITE" id="PS00608">
    <property type="entry name" value="GLYCOSYL_HYDROL_F2_2"/>
    <property type="match status" value="1"/>
</dbReference>
<evidence type="ECO:0000256" key="1">
    <source>
        <dbReference type="ARBA" id="ARBA00007401"/>
    </source>
</evidence>
<reference evidence="9" key="2">
    <citation type="submission" date="2020-09" db="EMBL/GenBank/DDBJ databases">
        <authorList>
            <person name="Sun Q."/>
            <person name="Ohkuma M."/>
        </authorList>
    </citation>
    <scope>NUCLEOTIDE SEQUENCE</scope>
    <source>
        <strain evidence="9">JCM 12862</strain>
    </source>
</reference>
<dbReference type="InterPro" id="IPR023232">
    <property type="entry name" value="Glyco_hydro_2_AS"/>
</dbReference>
<organism evidence="9 10">
    <name type="scientific">Yeosuana aromativorans</name>
    <dbReference type="NCBI Taxonomy" id="288019"/>
    <lineage>
        <taxon>Bacteria</taxon>
        <taxon>Pseudomonadati</taxon>
        <taxon>Bacteroidota</taxon>
        <taxon>Flavobacteriia</taxon>
        <taxon>Flavobacteriales</taxon>
        <taxon>Flavobacteriaceae</taxon>
        <taxon>Yeosuana</taxon>
    </lineage>
</organism>
<reference evidence="9" key="1">
    <citation type="journal article" date="2014" name="Int. J. Syst. Evol. Microbiol.">
        <title>Complete genome sequence of Corynebacterium casei LMG S-19264T (=DSM 44701T), isolated from a smear-ripened cheese.</title>
        <authorList>
            <consortium name="US DOE Joint Genome Institute (JGI-PGF)"/>
            <person name="Walter F."/>
            <person name="Albersmeier A."/>
            <person name="Kalinowski J."/>
            <person name="Ruckert C."/>
        </authorList>
    </citation>
    <scope>NUCLEOTIDE SEQUENCE</scope>
    <source>
        <strain evidence="9">JCM 12862</strain>
    </source>
</reference>
<evidence type="ECO:0000259" key="5">
    <source>
        <dbReference type="Pfam" id="PF02836"/>
    </source>
</evidence>
<evidence type="ECO:0000256" key="2">
    <source>
        <dbReference type="ARBA" id="ARBA00022801"/>
    </source>
</evidence>
<dbReference type="SUPFAM" id="SSF49785">
    <property type="entry name" value="Galactose-binding domain-like"/>
    <property type="match status" value="1"/>
</dbReference>
<dbReference type="InterPro" id="IPR013783">
    <property type="entry name" value="Ig-like_fold"/>
</dbReference>
<evidence type="ECO:0000259" key="4">
    <source>
        <dbReference type="Pfam" id="PF00703"/>
    </source>
</evidence>
<feature type="domain" description="Glycoside hydrolase family 2" evidence="8">
    <location>
        <begin position="716"/>
        <end position="819"/>
    </location>
</feature>
<feature type="domain" description="Glycoside hydrolase family 2 immunoglobulin-like beta-sandwich" evidence="4">
    <location>
        <begin position="187"/>
        <end position="291"/>
    </location>
</feature>
<dbReference type="InterPro" id="IPR036156">
    <property type="entry name" value="Beta-gal/glucu_dom_sf"/>
</dbReference>
<feature type="domain" description="Glycoside hydrolase family 2 catalytic" evidence="5">
    <location>
        <begin position="295"/>
        <end position="479"/>
    </location>
</feature>
<dbReference type="Pfam" id="PF02837">
    <property type="entry name" value="Glyco_hydro_2_N"/>
    <property type="match status" value="1"/>
</dbReference>
<name>A0A8J3BCU9_9FLAO</name>
<sequence length="823" mass="93440">MNKLFGLLLIILLFSCKTTETQVRERDSFNDNWLFKKTKDSLASAVEFDDSGWRQLNLPHDWAIEGPFKPEYNLRTGGLPIFGTAWYRKHFVVDASKKGSIVTLEFDGVMNNSTVYINGQKVYHRPYGFIGFEIDITPYINFGKDNLIAVEVSPEVLSARWYPGAGIYRNVWLEIKNPIHIRHWGTQITTPNITEQKADLAIETKIENVQNDQKGNYRLQTIIYDKQGKEVASKINDFKFNSDQESLVQQNLIVEKPQLWDFKTPYLYKAVSTIYKDDVAIDNYSTSFGIRTIEFTRDGFFLNGRKEKIKGVCLHNDLGPLGAAVNYRATQRQLEIMKKMGVNAIRTSHNPTSPEQLELCDKMGLLVMAEAFDCWHEGKTENDYHKYWEDWHEKDLRDMLRRDRNHPSIIMWSIGNEVREQGSKKGYEIAKSLVGICHEEDVSRPTTAGFNNLNAAIKNGLADEVDLVGANYKPTLYAKTREEHPNWIVYGSETASCVSSRGYYVLPVKKYDKLKSLQVNSYDIDSPNWAYPPDVEFHFQDSIPGVLGEFVWTGFDYLGEPTPYGGKDNLTHGNWNTDWPSRSSYFGAVDLAGFPKDRFYLYQSQWTTEPMVHILPHWNWEGYGNKIIPVYCYTNCDEVELFLNGKSLGKKIKGVDKTQIPVSFGAWNGRPNYFDSPYRLSWNVDYKPGELIAVGFKSGKEVARESIKTASEPNKIELIPDRSIIYADGEDLSFITVKIEDGNSVFCPLADNLVNFKVSGPATIAAVGNGNAASIEPFQANYRKAFNGLCLLVIKSKKGETGDITIEASSNGLKSKTITVKSE</sequence>
<proteinExistence type="inferred from homology"/>
<dbReference type="InterPro" id="IPR006103">
    <property type="entry name" value="Glyco_hydro_2_cat"/>
</dbReference>
<dbReference type="Gene3D" id="2.60.120.260">
    <property type="entry name" value="Galactose-binding domain-like"/>
    <property type="match status" value="1"/>
</dbReference>
<dbReference type="InterPro" id="IPR040605">
    <property type="entry name" value="Glyco_hydro2_dom5"/>
</dbReference>
<dbReference type="EMBL" id="BMNR01000001">
    <property type="protein sequence ID" value="GGK12113.1"/>
    <property type="molecule type" value="Genomic_DNA"/>
</dbReference>
<dbReference type="Gene3D" id="3.20.20.80">
    <property type="entry name" value="Glycosidases"/>
    <property type="match status" value="1"/>
</dbReference>
<evidence type="ECO:0000256" key="3">
    <source>
        <dbReference type="ARBA" id="ARBA00023295"/>
    </source>
</evidence>
<keyword evidence="10" id="KW-1185">Reference proteome</keyword>
<dbReference type="SUPFAM" id="SSF49303">
    <property type="entry name" value="beta-Galactosidase/glucuronidase domain"/>
    <property type="match status" value="1"/>
</dbReference>
<keyword evidence="2" id="KW-0378">Hydrolase</keyword>
<dbReference type="RefSeq" id="WP_188649502.1">
    <property type="nucleotide sequence ID" value="NZ_BMNR01000001.1"/>
</dbReference>
<dbReference type="Gene3D" id="2.60.40.10">
    <property type="entry name" value="Immunoglobulins"/>
    <property type="match status" value="3"/>
</dbReference>
<dbReference type="InterPro" id="IPR048229">
    <property type="entry name" value="GalB-like"/>
</dbReference>
<dbReference type="SUPFAM" id="SSF51445">
    <property type="entry name" value="(Trans)glycosidases"/>
    <property type="match status" value="1"/>
</dbReference>
<dbReference type="InterPro" id="IPR006104">
    <property type="entry name" value="Glyco_hydro_2_N"/>
</dbReference>
<dbReference type="Proteomes" id="UP000612329">
    <property type="component" value="Unassembled WGS sequence"/>
</dbReference>
<dbReference type="PRINTS" id="PR00132">
    <property type="entry name" value="GLHYDRLASE2"/>
</dbReference>
<accession>A0A8J3BCU9</accession>
<dbReference type="Pfam" id="PF18565">
    <property type="entry name" value="Glyco_hydro2_C5"/>
    <property type="match status" value="1"/>
</dbReference>
<keyword evidence="3" id="KW-0326">Glycosidase</keyword>
<dbReference type="Pfam" id="PF16355">
    <property type="entry name" value="DUF4982"/>
    <property type="match status" value="1"/>
</dbReference>
<dbReference type="Pfam" id="PF00703">
    <property type="entry name" value="Glyco_hydro_2"/>
    <property type="match status" value="1"/>
</dbReference>
<evidence type="ECO:0000313" key="9">
    <source>
        <dbReference type="EMBL" id="GGK12113.1"/>
    </source>
</evidence>
<dbReference type="PROSITE" id="PS51257">
    <property type="entry name" value="PROKAR_LIPOPROTEIN"/>
    <property type="match status" value="1"/>
</dbReference>
<dbReference type="InterPro" id="IPR006101">
    <property type="entry name" value="Glyco_hydro_2"/>
</dbReference>
<evidence type="ECO:0000259" key="6">
    <source>
        <dbReference type="Pfam" id="PF02837"/>
    </source>
</evidence>
<feature type="domain" description="DUF4982" evidence="7">
    <location>
        <begin position="626"/>
        <end position="703"/>
    </location>
</feature>
<dbReference type="InterPro" id="IPR051913">
    <property type="entry name" value="GH2_Domain-Containing"/>
</dbReference>
<dbReference type="GO" id="GO:0004553">
    <property type="term" value="F:hydrolase activity, hydrolyzing O-glycosyl compounds"/>
    <property type="evidence" value="ECO:0007669"/>
    <property type="project" value="InterPro"/>
</dbReference>
<dbReference type="AlphaFoldDB" id="A0A8J3BCU9"/>
<dbReference type="InterPro" id="IPR006102">
    <property type="entry name" value="Ig-like_GH2"/>
</dbReference>
<dbReference type="PANTHER" id="PTHR42732:SF1">
    <property type="entry name" value="BETA-MANNOSIDASE"/>
    <property type="match status" value="1"/>
</dbReference>
<protein>
    <submittedName>
        <fullName evidence="9">Beta-galactosidase</fullName>
    </submittedName>
</protein>
<evidence type="ECO:0000259" key="7">
    <source>
        <dbReference type="Pfam" id="PF16355"/>
    </source>
</evidence>
<evidence type="ECO:0000259" key="8">
    <source>
        <dbReference type="Pfam" id="PF18565"/>
    </source>
</evidence>
<dbReference type="PANTHER" id="PTHR42732">
    <property type="entry name" value="BETA-GALACTOSIDASE"/>
    <property type="match status" value="1"/>
</dbReference>
<dbReference type="GO" id="GO:0005975">
    <property type="term" value="P:carbohydrate metabolic process"/>
    <property type="evidence" value="ECO:0007669"/>
    <property type="project" value="InterPro"/>
</dbReference>
<comment type="caution">
    <text evidence="9">The sequence shown here is derived from an EMBL/GenBank/DDBJ whole genome shotgun (WGS) entry which is preliminary data.</text>
</comment>
<dbReference type="InterPro" id="IPR008979">
    <property type="entry name" value="Galactose-bd-like_sf"/>
</dbReference>
<gene>
    <name evidence="9" type="ORF">GCM10007962_02990</name>
</gene>
<dbReference type="NCBIfam" id="NF041463">
    <property type="entry name" value="GalB"/>
    <property type="match status" value="1"/>
</dbReference>
<feature type="domain" description="Glycosyl hydrolases family 2 sugar binding" evidence="6">
    <location>
        <begin position="83"/>
        <end position="167"/>
    </location>
</feature>
<comment type="similarity">
    <text evidence="1">Belongs to the glycosyl hydrolase 2 family.</text>
</comment>